<keyword evidence="1" id="KW-0418">Kinase</keyword>
<accession>A0ABP9HVH9</accession>
<dbReference type="PANTHER" id="PTHR35526">
    <property type="entry name" value="ANTI-SIGMA-F FACTOR RSBW-RELATED"/>
    <property type="match status" value="1"/>
</dbReference>
<dbReference type="InterPro" id="IPR000014">
    <property type="entry name" value="PAS"/>
</dbReference>
<dbReference type="CDD" id="cd16936">
    <property type="entry name" value="HATPase_RsbW-like"/>
    <property type="match status" value="1"/>
</dbReference>
<evidence type="ECO:0000256" key="2">
    <source>
        <dbReference type="SAM" id="MobiDB-lite"/>
    </source>
</evidence>
<dbReference type="SUPFAM" id="SSF55874">
    <property type="entry name" value="ATPase domain of HSP90 chaperone/DNA topoisomerase II/histidine kinase"/>
    <property type="match status" value="1"/>
</dbReference>
<evidence type="ECO:0000313" key="5">
    <source>
        <dbReference type="Proteomes" id="UP001501195"/>
    </source>
</evidence>
<dbReference type="SMART" id="SM00091">
    <property type="entry name" value="PAS"/>
    <property type="match status" value="1"/>
</dbReference>
<keyword evidence="1" id="KW-0723">Serine/threonine-protein kinase</keyword>
<feature type="domain" description="PAS" evidence="3">
    <location>
        <begin position="352"/>
        <end position="416"/>
    </location>
</feature>
<dbReference type="InterPro" id="IPR050267">
    <property type="entry name" value="Anti-sigma-factor_SerPK"/>
</dbReference>
<gene>
    <name evidence="4" type="ORF">GCM10023225_19330</name>
</gene>
<evidence type="ECO:0000256" key="1">
    <source>
        <dbReference type="ARBA" id="ARBA00022527"/>
    </source>
</evidence>
<dbReference type="Proteomes" id="UP001501195">
    <property type="component" value="Unassembled WGS sequence"/>
</dbReference>
<sequence length="467" mass="48681">MTSMTTSRPAPGTDGPAAPPACRVELGSGPAAAGRARRAVVTALVAAARKDWADAAELAVSELVTNAALHARTAVELTVWIGGGTARVEVRDFNTALPAQRNYGEQATTGRGMALVAALSSACGVTGLPDGKVVWFELAAAEEPSEEDLLAAWGGDEWDLPAAAAPQAPRTTAQELHEVRLLAVPAALWLATRQHHDALLRELTLYAAQHEVGVDFTEVERARQTFSAAVVAAVRDAEARAPRPALPEGHPGLLPGGAGSVDVTTTVTGDAGHAAAALQDALDTAERLAAEGELLAFPGQPEVVAVRDWLCEQVQSQLAGIAPRPWPGGAQERFETVGRTTAAPGELPAAVRVVRDSDRGAVAADEANRIVAVSAPLAAALGWRVEDLLGRRIVALIPPALREAHVAGFSRHLSTGQARVIGVPLTLPVLHAAGHEVPCHFMIEQVRSPAGRPLFVAWIEPVEDGAR</sequence>
<dbReference type="Gene3D" id="3.30.450.20">
    <property type="entry name" value="PAS domain"/>
    <property type="match status" value="1"/>
</dbReference>
<reference evidence="5" key="1">
    <citation type="journal article" date="2019" name="Int. J. Syst. Evol. Microbiol.">
        <title>The Global Catalogue of Microorganisms (GCM) 10K type strain sequencing project: providing services to taxonomists for standard genome sequencing and annotation.</title>
        <authorList>
            <consortium name="The Broad Institute Genomics Platform"/>
            <consortium name="The Broad Institute Genome Sequencing Center for Infectious Disease"/>
            <person name="Wu L."/>
            <person name="Ma J."/>
        </authorList>
    </citation>
    <scope>NUCLEOTIDE SEQUENCE [LARGE SCALE GENOMIC DNA]</scope>
    <source>
        <strain evidence="5">JCM 18126</strain>
    </source>
</reference>
<keyword evidence="5" id="KW-1185">Reference proteome</keyword>
<evidence type="ECO:0000313" key="4">
    <source>
        <dbReference type="EMBL" id="GAA4978857.1"/>
    </source>
</evidence>
<evidence type="ECO:0000259" key="3">
    <source>
        <dbReference type="PROSITE" id="PS50112"/>
    </source>
</evidence>
<keyword evidence="1" id="KW-0808">Transferase</keyword>
<dbReference type="CDD" id="cd00130">
    <property type="entry name" value="PAS"/>
    <property type="match status" value="1"/>
</dbReference>
<organism evidence="4 5">
    <name type="scientific">Kineococcus glutinatus</name>
    <dbReference type="NCBI Taxonomy" id="1070872"/>
    <lineage>
        <taxon>Bacteria</taxon>
        <taxon>Bacillati</taxon>
        <taxon>Actinomycetota</taxon>
        <taxon>Actinomycetes</taxon>
        <taxon>Kineosporiales</taxon>
        <taxon>Kineosporiaceae</taxon>
        <taxon>Kineococcus</taxon>
    </lineage>
</organism>
<name>A0ABP9HVH9_9ACTN</name>
<dbReference type="InterPro" id="IPR035965">
    <property type="entry name" value="PAS-like_dom_sf"/>
</dbReference>
<dbReference type="RefSeq" id="WP_345712287.1">
    <property type="nucleotide sequence ID" value="NZ_BAABIL010000266.1"/>
</dbReference>
<dbReference type="Pfam" id="PF00989">
    <property type="entry name" value="PAS"/>
    <property type="match status" value="1"/>
</dbReference>
<dbReference type="PROSITE" id="PS50112">
    <property type="entry name" value="PAS"/>
    <property type="match status" value="1"/>
</dbReference>
<dbReference type="SUPFAM" id="SSF55785">
    <property type="entry name" value="PYP-like sensor domain (PAS domain)"/>
    <property type="match status" value="1"/>
</dbReference>
<feature type="region of interest" description="Disordered" evidence="2">
    <location>
        <begin position="1"/>
        <end position="21"/>
    </location>
</feature>
<protein>
    <recommendedName>
        <fullName evidence="3">PAS domain-containing protein</fullName>
    </recommendedName>
</protein>
<dbReference type="InterPro" id="IPR003594">
    <property type="entry name" value="HATPase_dom"/>
</dbReference>
<dbReference type="InterPro" id="IPR036890">
    <property type="entry name" value="HATPase_C_sf"/>
</dbReference>
<dbReference type="NCBIfam" id="TIGR00229">
    <property type="entry name" value="sensory_box"/>
    <property type="match status" value="1"/>
</dbReference>
<comment type="caution">
    <text evidence="4">The sequence shown here is derived from an EMBL/GenBank/DDBJ whole genome shotgun (WGS) entry which is preliminary data.</text>
</comment>
<dbReference type="EMBL" id="BAABIL010000266">
    <property type="protein sequence ID" value="GAA4978857.1"/>
    <property type="molecule type" value="Genomic_DNA"/>
</dbReference>
<dbReference type="PANTHER" id="PTHR35526:SF3">
    <property type="entry name" value="ANTI-SIGMA-F FACTOR RSBW"/>
    <property type="match status" value="1"/>
</dbReference>
<dbReference type="InterPro" id="IPR013767">
    <property type="entry name" value="PAS_fold"/>
</dbReference>
<dbReference type="Pfam" id="PF13581">
    <property type="entry name" value="HATPase_c_2"/>
    <property type="match status" value="1"/>
</dbReference>
<proteinExistence type="predicted"/>
<dbReference type="Gene3D" id="3.30.565.10">
    <property type="entry name" value="Histidine kinase-like ATPase, C-terminal domain"/>
    <property type="match status" value="1"/>
</dbReference>